<keyword evidence="3" id="KW-1185">Reference proteome</keyword>
<sequence>MADEQVIQPKTELLEQLSHLHITEPQPIRLICEGCEYILFHPTQQPPEAEEEDQTILLTEPEYKELYFAPLQQLIQALHHIFPNLHNQHKNELVLNFTTLEIRVPEDNIYSKELSLYDIDRLHMGANLPDRLLISLENQPRLAHRFNILATFVSQLDHPQEQEEQEGETEQELLTVDQQDLQFQDEPDNDSQEAFTTQDDPPLTSPNNLTAHQNPELILTTSTTTHLRLETPTPIIQPPSSEKDEQSATTTIITTATSLPLVSPPDHCSSHSSSSLLLPPVAPLAPENDEPELVGDDLEAHPDADDLEGGQLENIAATVDDYLPPEVIEAVEAAQPEYDFEPAVAGHELGLNTSAAVSEAELEVPLNDATATSEPEEFDTENDLADSALEPIDEENYVRDTDQADRTGSLQPAAGGDDPQAISESQPTPDQLVPQSTETLNPPFDQANLILTSNGVIACFQSPAEELTHYQDSLSSEFPPHYEPDENQETNDQVAIESESNLDLAANASFPQSSLEEYVEENCPDFEASCSQSDLTLNGFEHVSEGQVEEQANIVPDDTWIHLDPANYDIELLSCPPGVVAAADDDDDDDDSALKTATSGDYQLSNGPETTLVSISRPVPQLASKRSHTEVEHDLELNPISRSLIGYPDYLLDVKKTRTV</sequence>
<evidence type="ECO:0000256" key="1">
    <source>
        <dbReference type="SAM" id="MobiDB-lite"/>
    </source>
</evidence>
<dbReference type="InterPro" id="IPR018822">
    <property type="entry name" value="UPF0646"/>
</dbReference>
<dbReference type="STRING" id="27349.A0A0L6V6A4"/>
<dbReference type="Proteomes" id="UP000037035">
    <property type="component" value="Unassembled WGS sequence"/>
</dbReference>
<dbReference type="AlphaFoldDB" id="A0A0L6V6A4"/>
<accession>A0A0L6V6A4</accession>
<feature type="compositionally biased region" description="Acidic residues" evidence="1">
    <location>
        <begin position="287"/>
        <end position="297"/>
    </location>
</feature>
<feature type="compositionally biased region" description="Polar residues" evidence="1">
    <location>
        <begin position="192"/>
        <end position="213"/>
    </location>
</feature>
<dbReference type="OrthoDB" id="2507795at2759"/>
<gene>
    <name evidence="2" type="ORF">VP01_2442g4</name>
</gene>
<feature type="region of interest" description="Disordered" evidence="1">
    <location>
        <begin position="230"/>
        <end position="307"/>
    </location>
</feature>
<protein>
    <submittedName>
        <fullName evidence="2">Uncharacterized protein</fullName>
    </submittedName>
</protein>
<proteinExistence type="predicted"/>
<organism evidence="2 3">
    <name type="scientific">Puccinia sorghi</name>
    <dbReference type="NCBI Taxonomy" id="27349"/>
    <lineage>
        <taxon>Eukaryota</taxon>
        <taxon>Fungi</taxon>
        <taxon>Dikarya</taxon>
        <taxon>Basidiomycota</taxon>
        <taxon>Pucciniomycotina</taxon>
        <taxon>Pucciniomycetes</taxon>
        <taxon>Pucciniales</taxon>
        <taxon>Pucciniaceae</taxon>
        <taxon>Puccinia</taxon>
    </lineage>
</organism>
<dbReference type="Pfam" id="PF10336">
    <property type="entry name" value="DUF2420"/>
    <property type="match status" value="1"/>
</dbReference>
<feature type="compositionally biased region" description="Low complexity" evidence="1">
    <location>
        <begin position="247"/>
        <end position="279"/>
    </location>
</feature>
<dbReference type="VEuPathDB" id="FungiDB:VP01_2442g4"/>
<feature type="region of interest" description="Disordered" evidence="1">
    <location>
        <begin position="364"/>
        <end position="441"/>
    </location>
</feature>
<feature type="region of interest" description="Disordered" evidence="1">
    <location>
        <begin position="184"/>
        <end position="214"/>
    </location>
</feature>
<comment type="caution">
    <text evidence="2">The sequence shown here is derived from an EMBL/GenBank/DDBJ whole genome shotgun (WGS) entry which is preliminary data.</text>
</comment>
<feature type="compositionally biased region" description="Acidic residues" evidence="1">
    <location>
        <begin position="374"/>
        <end position="384"/>
    </location>
</feature>
<feature type="compositionally biased region" description="Polar residues" evidence="1">
    <location>
        <begin position="595"/>
        <end position="610"/>
    </location>
</feature>
<feature type="compositionally biased region" description="Polar residues" evidence="1">
    <location>
        <begin position="422"/>
        <end position="440"/>
    </location>
</feature>
<reference evidence="2 3" key="1">
    <citation type="submission" date="2015-08" db="EMBL/GenBank/DDBJ databases">
        <title>Next Generation Sequencing and Analysis of the Genome of Puccinia sorghi L Schw, the Causal Agent of Maize Common Rust.</title>
        <authorList>
            <person name="Rochi L."/>
            <person name="Burguener G."/>
            <person name="Darino M."/>
            <person name="Turjanski A."/>
            <person name="Kreff E."/>
            <person name="Dieguez M.J."/>
            <person name="Sacco F."/>
        </authorList>
    </citation>
    <scope>NUCLEOTIDE SEQUENCE [LARGE SCALE GENOMIC DNA]</scope>
    <source>
        <strain evidence="2 3">RO10H11247</strain>
    </source>
</reference>
<feature type="region of interest" description="Disordered" evidence="1">
    <location>
        <begin position="584"/>
        <end position="610"/>
    </location>
</feature>
<name>A0A0L6V6A4_9BASI</name>
<dbReference type="EMBL" id="LAVV01007328">
    <property type="protein sequence ID" value="KNZ56283.1"/>
    <property type="molecule type" value="Genomic_DNA"/>
</dbReference>
<feature type="compositionally biased region" description="Basic and acidic residues" evidence="1">
    <location>
        <begin position="396"/>
        <end position="405"/>
    </location>
</feature>
<evidence type="ECO:0000313" key="2">
    <source>
        <dbReference type="EMBL" id="KNZ56283.1"/>
    </source>
</evidence>
<evidence type="ECO:0000313" key="3">
    <source>
        <dbReference type="Proteomes" id="UP000037035"/>
    </source>
</evidence>